<sequence length="141" mass="15677">MTQVAFLTGVSDKLALALRLLRKKHREGARVAVFGPPALLNRLDQALWADEALSFLPHLRVRGDAPADVPLELTPIWLLDRPVPGLRCDSAINLGADEPAWLQGFDKVAELVGSEDDERLAGRRRWKHYETSGCTLSHHPQ</sequence>
<organism evidence="1 2">
    <name type="scientific">Ideonella azotifigens</name>
    <dbReference type="NCBI Taxonomy" id="513160"/>
    <lineage>
        <taxon>Bacteria</taxon>
        <taxon>Pseudomonadati</taxon>
        <taxon>Pseudomonadota</taxon>
        <taxon>Betaproteobacteria</taxon>
        <taxon>Burkholderiales</taxon>
        <taxon>Sphaerotilaceae</taxon>
        <taxon>Ideonella</taxon>
    </lineage>
</organism>
<dbReference type="SUPFAM" id="SSF102400">
    <property type="entry name" value="DNA polymerase III chi subunit"/>
    <property type="match status" value="1"/>
</dbReference>
<dbReference type="EMBL" id="BAAAEW010000025">
    <property type="protein sequence ID" value="GAA0758143.1"/>
    <property type="molecule type" value="Genomic_DNA"/>
</dbReference>
<gene>
    <name evidence="1" type="ORF">GCM10009107_38370</name>
</gene>
<comment type="caution">
    <text evidence="1">The sequence shown here is derived from an EMBL/GenBank/DDBJ whole genome shotgun (WGS) entry which is preliminary data.</text>
</comment>
<dbReference type="PANTHER" id="PTHR38767">
    <property type="entry name" value="DNA POLYMERASE III SUBUNIT CHI"/>
    <property type="match status" value="1"/>
</dbReference>
<dbReference type="PANTHER" id="PTHR38767:SF1">
    <property type="entry name" value="DNA POLYMERASE III SUBUNIT CHI"/>
    <property type="match status" value="1"/>
</dbReference>
<dbReference type="Proteomes" id="UP001500279">
    <property type="component" value="Unassembled WGS sequence"/>
</dbReference>
<evidence type="ECO:0008006" key="3">
    <source>
        <dbReference type="Google" id="ProtNLM"/>
    </source>
</evidence>
<dbReference type="Gene3D" id="3.40.50.10110">
    <property type="entry name" value="DNA polymerase III subunit chi"/>
    <property type="match status" value="1"/>
</dbReference>
<name>A0ABP3VFZ8_9BURK</name>
<protein>
    <recommendedName>
        <fullName evidence="3">DNA polymerase III subunit chi</fullName>
    </recommendedName>
</protein>
<accession>A0ABP3VFZ8</accession>
<dbReference type="Pfam" id="PF04364">
    <property type="entry name" value="DNA_pol3_chi"/>
    <property type="match status" value="1"/>
</dbReference>
<dbReference type="InterPro" id="IPR007459">
    <property type="entry name" value="DNA_pol3_chi"/>
</dbReference>
<proteinExistence type="predicted"/>
<evidence type="ECO:0000313" key="1">
    <source>
        <dbReference type="EMBL" id="GAA0758143.1"/>
    </source>
</evidence>
<dbReference type="InterPro" id="IPR036768">
    <property type="entry name" value="PolIII_chi_sf"/>
</dbReference>
<reference evidence="2" key="1">
    <citation type="journal article" date="2019" name="Int. J. Syst. Evol. Microbiol.">
        <title>The Global Catalogue of Microorganisms (GCM) 10K type strain sequencing project: providing services to taxonomists for standard genome sequencing and annotation.</title>
        <authorList>
            <consortium name="The Broad Institute Genomics Platform"/>
            <consortium name="The Broad Institute Genome Sequencing Center for Infectious Disease"/>
            <person name="Wu L."/>
            <person name="Ma J."/>
        </authorList>
    </citation>
    <scope>NUCLEOTIDE SEQUENCE [LARGE SCALE GENOMIC DNA]</scope>
    <source>
        <strain evidence="2">JCM 15503</strain>
    </source>
</reference>
<dbReference type="RefSeq" id="WP_231012178.1">
    <property type="nucleotide sequence ID" value="NZ_BAAAEW010000025.1"/>
</dbReference>
<keyword evidence="2" id="KW-1185">Reference proteome</keyword>
<evidence type="ECO:0000313" key="2">
    <source>
        <dbReference type="Proteomes" id="UP001500279"/>
    </source>
</evidence>